<dbReference type="OrthoDB" id="1493347at2"/>
<sequence length="181" mass="20963">MTIIDQSILSALKKGNHPAFEKVFIFYYTKVRTFILGYVKTMADAEELAEDVFVGLWQNHKSIDPGKSFDSYLYTIAKNKALNFLKRKYATKTIIEVQAPSTFSHSPEEEYIALEKALLIEMIVEKMPVQRKKVYLLRQQGLTNEEIARELETTKRNVESQVSLALKEVRTAFRDYLIVFV</sequence>
<keyword evidence="8" id="KW-1185">Reference proteome</keyword>
<reference evidence="7 8" key="1">
    <citation type="submission" date="2016-11" db="EMBL/GenBank/DDBJ databases">
        <authorList>
            <person name="Jaros S."/>
            <person name="Januszkiewicz K."/>
            <person name="Wedrychowicz H."/>
        </authorList>
    </citation>
    <scope>NUCLEOTIDE SEQUENCE [LARGE SCALE GENOMIC DNA]</scope>
    <source>
        <strain evidence="7 8">DSM 27063</strain>
    </source>
</reference>
<dbReference type="Pfam" id="PF04542">
    <property type="entry name" value="Sigma70_r2"/>
    <property type="match status" value="1"/>
</dbReference>
<dbReference type="PANTHER" id="PTHR43133">
    <property type="entry name" value="RNA POLYMERASE ECF-TYPE SIGMA FACTO"/>
    <property type="match status" value="1"/>
</dbReference>
<protein>
    <submittedName>
        <fullName evidence="7">RNA polymerase sigma-70 factor, ECF subfamily</fullName>
    </submittedName>
</protein>
<evidence type="ECO:0000259" key="5">
    <source>
        <dbReference type="Pfam" id="PF04542"/>
    </source>
</evidence>
<dbReference type="InterPro" id="IPR007627">
    <property type="entry name" value="RNA_pol_sigma70_r2"/>
</dbReference>
<dbReference type="GO" id="GO:0016987">
    <property type="term" value="F:sigma factor activity"/>
    <property type="evidence" value="ECO:0007669"/>
    <property type="project" value="UniProtKB-KW"/>
</dbReference>
<dbReference type="STRING" id="1168035.SAMN05444280_11882"/>
<evidence type="ECO:0000259" key="6">
    <source>
        <dbReference type="Pfam" id="PF08281"/>
    </source>
</evidence>
<dbReference type="InterPro" id="IPR013249">
    <property type="entry name" value="RNA_pol_sigma70_r4_t2"/>
</dbReference>
<accession>A0A1M6J206</accession>
<gene>
    <name evidence="7" type="ORF">SAMN05444280_11882</name>
</gene>
<name>A0A1M6J206_9BACT</name>
<dbReference type="NCBIfam" id="TIGR02985">
    <property type="entry name" value="Sig70_bacteroi1"/>
    <property type="match status" value="1"/>
</dbReference>
<evidence type="ECO:0000256" key="1">
    <source>
        <dbReference type="ARBA" id="ARBA00010641"/>
    </source>
</evidence>
<evidence type="ECO:0000313" key="7">
    <source>
        <dbReference type="EMBL" id="SHJ40754.1"/>
    </source>
</evidence>
<dbReference type="Gene3D" id="1.10.1740.10">
    <property type="match status" value="1"/>
</dbReference>
<dbReference type="AlphaFoldDB" id="A0A1M6J206"/>
<feature type="domain" description="RNA polymerase sigma factor 70 region 4 type 2" evidence="6">
    <location>
        <begin position="119"/>
        <end position="168"/>
    </location>
</feature>
<proteinExistence type="inferred from homology"/>
<dbReference type="InterPro" id="IPR013325">
    <property type="entry name" value="RNA_pol_sigma_r2"/>
</dbReference>
<evidence type="ECO:0000256" key="2">
    <source>
        <dbReference type="ARBA" id="ARBA00023015"/>
    </source>
</evidence>
<dbReference type="InterPro" id="IPR014327">
    <property type="entry name" value="RNA_pol_sigma70_bacteroid"/>
</dbReference>
<dbReference type="SUPFAM" id="SSF88946">
    <property type="entry name" value="Sigma2 domain of RNA polymerase sigma factors"/>
    <property type="match status" value="1"/>
</dbReference>
<dbReference type="Proteomes" id="UP000184050">
    <property type="component" value="Unassembled WGS sequence"/>
</dbReference>
<dbReference type="SUPFAM" id="SSF88659">
    <property type="entry name" value="Sigma3 and sigma4 domains of RNA polymerase sigma factors"/>
    <property type="match status" value="1"/>
</dbReference>
<dbReference type="Gene3D" id="1.10.10.10">
    <property type="entry name" value="Winged helix-like DNA-binding domain superfamily/Winged helix DNA-binding domain"/>
    <property type="match status" value="1"/>
</dbReference>
<evidence type="ECO:0000256" key="4">
    <source>
        <dbReference type="ARBA" id="ARBA00023163"/>
    </source>
</evidence>
<keyword evidence="3" id="KW-0731">Sigma factor</keyword>
<keyword evidence="4" id="KW-0804">Transcription</keyword>
<keyword evidence="2" id="KW-0805">Transcription regulation</keyword>
<evidence type="ECO:0000313" key="8">
    <source>
        <dbReference type="Proteomes" id="UP000184050"/>
    </source>
</evidence>
<dbReference type="RefSeq" id="WP_073169925.1">
    <property type="nucleotide sequence ID" value="NZ_FQZE01000018.1"/>
</dbReference>
<dbReference type="InterPro" id="IPR013324">
    <property type="entry name" value="RNA_pol_sigma_r3/r4-like"/>
</dbReference>
<dbReference type="GO" id="GO:0003677">
    <property type="term" value="F:DNA binding"/>
    <property type="evidence" value="ECO:0007669"/>
    <property type="project" value="InterPro"/>
</dbReference>
<dbReference type="Pfam" id="PF08281">
    <property type="entry name" value="Sigma70_r4_2"/>
    <property type="match status" value="1"/>
</dbReference>
<evidence type="ECO:0000256" key="3">
    <source>
        <dbReference type="ARBA" id="ARBA00023082"/>
    </source>
</evidence>
<feature type="domain" description="RNA polymerase sigma-70 region 2" evidence="5">
    <location>
        <begin position="27"/>
        <end position="88"/>
    </location>
</feature>
<comment type="similarity">
    <text evidence="1">Belongs to the sigma-70 factor family. ECF subfamily.</text>
</comment>
<dbReference type="EMBL" id="FQZE01000018">
    <property type="protein sequence ID" value="SHJ40754.1"/>
    <property type="molecule type" value="Genomic_DNA"/>
</dbReference>
<organism evidence="7 8">
    <name type="scientific">Tangfeifania diversioriginum</name>
    <dbReference type="NCBI Taxonomy" id="1168035"/>
    <lineage>
        <taxon>Bacteria</taxon>
        <taxon>Pseudomonadati</taxon>
        <taxon>Bacteroidota</taxon>
        <taxon>Bacteroidia</taxon>
        <taxon>Marinilabiliales</taxon>
        <taxon>Prolixibacteraceae</taxon>
        <taxon>Tangfeifania</taxon>
    </lineage>
</organism>
<dbReference type="InterPro" id="IPR014284">
    <property type="entry name" value="RNA_pol_sigma-70_dom"/>
</dbReference>
<dbReference type="InterPro" id="IPR039425">
    <property type="entry name" value="RNA_pol_sigma-70-like"/>
</dbReference>
<dbReference type="GO" id="GO:0006352">
    <property type="term" value="P:DNA-templated transcription initiation"/>
    <property type="evidence" value="ECO:0007669"/>
    <property type="project" value="InterPro"/>
</dbReference>
<dbReference type="PANTHER" id="PTHR43133:SF46">
    <property type="entry name" value="RNA POLYMERASE SIGMA-70 FACTOR ECF SUBFAMILY"/>
    <property type="match status" value="1"/>
</dbReference>
<dbReference type="InterPro" id="IPR036388">
    <property type="entry name" value="WH-like_DNA-bd_sf"/>
</dbReference>
<dbReference type="NCBIfam" id="TIGR02937">
    <property type="entry name" value="sigma70-ECF"/>
    <property type="match status" value="1"/>
</dbReference>